<comment type="subcellular location">
    <subcellularLocation>
        <location evidence="2">Cell membrane</location>
        <topology evidence="2">Multi-pass membrane protein</topology>
    </subcellularLocation>
</comment>
<dbReference type="InterPro" id="IPR000725">
    <property type="entry name" value="Olfact_rcpt"/>
</dbReference>
<keyword evidence="9 12" id="KW-0472">Membrane</keyword>
<evidence type="ECO:0000259" key="13">
    <source>
        <dbReference type="PROSITE" id="PS50262"/>
    </source>
</evidence>
<dbReference type="AlphaFoldDB" id="A0A384CWS1"/>
<gene>
    <name evidence="15" type="primary">LOC103672059</name>
</gene>
<evidence type="ECO:0000256" key="10">
    <source>
        <dbReference type="ARBA" id="ARBA00023170"/>
    </source>
</evidence>
<evidence type="ECO:0000256" key="8">
    <source>
        <dbReference type="ARBA" id="ARBA00023040"/>
    </source>
</evidence>
<name>A0A384CWS1_URSMA</name>
<proteinExistence type="predicted"/>
<feature type="transmembrane region" description="Helical" evidence="12">
    <location>
        <begin position="195"/>
        <end position="221"/>
    </location>
</feature>
<dbReference type="Proteomes" id="UP000261680">
    <property type="component" value="Unplaced"/>
</dbReference>
<feature type="domain" description="G-protein coupled receptors family 1 profile" evidence="13">
    <location>
        <begin position="41"/>
        <end position="209"/>
    </location>
</feature>
<dbReference type="Pfam" id="PF13853">
    <property type="entry name" value="7tm_4"/>
    <property type="match status" value="1"/>
</dbReference>
<dbReference type="CDD" id="cd15225">
    <property type="entry name" value="7tmA_OR10A-like"/>
    <property type="match status" value="1"/>
</dbReference>
<evidence type="ECO:0000256" key="7">
    <source>
        <dbReference type="ARBA" id="ARBA00022989"/>
    </source>
</evidence>
<evidence type="ECO:0000256" key="11">
    <source>
        <dbReference type="ARBA" id="ARBA00023224"/>
    </source>
</evidence>
<sequence>MERENRTLITEFVFQGFSSFHEHQLMLFAVFLALYTFTLAGNIVIVTIIRTDRHLHTPMYFFLSMLSTSETVYTLVTLPRMLSSLVGMNQSISRAGCATQMFFFVSFGITNCFLLTAMGYDRYVAICNPLRYSIIMNKRVCVQLVGGACSIGLIVATTQVTSVFSLPFCATKRKNLTEVREFVFLGFSRFRDYQITLFVVFLVLYTLTLAGNAIIVTIICIDRHLHTPMYFFLSILASSETVYTLVTIPRMLSGLLAQDQPISIAGCSTQMFFFVALAINNCFLLTAMGYDRYVAICNPLRYTVLMSKRACAQLLCGTSGIGLVMAVVQVTSIFTLPFCHRVVGHFFCDILPVLKLSCIDTTINEIINFAVSSCVILVPVALVFISYVLIISTILKIPSAQGRKKAFATCASHLTVVVVHYGCASIAYLKPKSEDSAEQDVLLSVTYTIITPLLNPVVYSLRNKEVKEALRRAVGRNI</sequence>
<keyword evidence="5 12" id="KW-0812">Transmembrane</keyword>
<feature type="transmembrane region" description="Helical" evidence="12">
    <location>
        <begin position="407"/>
        <end position="429"/>
    </location>
</feature>
<evidence type="ECO:0000313" key="15">
    <source>
        <dbReference type="RefSeq" id="XP_008698935.2"/>
    </source>
</evidence>
<feature type="transmembrane region" description="Helical" evidence="12">
    <location>
        <begin position="366"/>
        <end position="395"/>
    </location>
</feature>
<evidence type="ECO:0000256" key="1">
    <source>
        <dbReference type="ARBA" id="ARBA00003929"/>
    </source>
</evidence>
<keyword evidence="14" id="KW-1185">Reference proteome</keyword>
<evidence type="ECO:0000256" key="9">
    <source>
        <dbReference type="ARBA" id="ARBA00023136"/>
    </source>
</evidence>
<keyword evidence="7 12" id="KW-1133">Transmembrane helix</keyword>
<dbReference type="OrthoDB" id="9975554at2759"/>
<organism evidence="14 15">
    <name type="scientific">Ursus maritimus</name>
    <name type="common">Polar bear</name>
    <name type="synonym">Thalarctos maritimus</name>
    <dbReference type="NCBI Taxonomy" id="29073"/>
    <lineage>
        <taxon>Eukaryota</taxon>
        <taxon>Metazoa</taxon>
        <taxon>Chordata</taxon>
        <taxon>Craniata</taxon>
        <taxon>Vertebrata</taxon>
        <taxon>Euteleostomi</taxon>
        <taxon>Mammalia</taxon>
        <taxon>Eutheria</taxon>
        <taxon>Laurasiatheria</taxon>
        <taxon>Carnivora</taxon>
        <taxon>Caniformia</taxon>
        <taxon>Ursidae</taxon>
        <taxon>Ursus</taxon>
    </lineage>
</organism>
<dbReference type="InterPro" id="IPR017452">
    <property type="entry name" value="GPCR_Rhodpsn_7TM"/>
</dbReference>
<evidence type="ECO:0000256" key="4">
    <source>
        <dbReference type="ARBA" id="ARBA00022606"/>
    </source>
</evidence>
<dbReference type="GO" id="GO:0005886">
    <property type="term" value="C:plasma membrane"/>
    <property type="evidence" value="ECO:0007669"/>
    <property type="project" value="UniProtKB-SubCell"/>
</dbReference>
<dbReference type="RefSeq" id="XP_008698935.2">
    <property type="nucleotide sequence ID" value="XM_008700713.2"/>
</dbReference>
<dbReference type="Gene3D" id="1.20.1070.10">
    <property type="entry name" value="Rhodopsin 7-helix transmembrane proteins"/>
    <property type="match status" value="2"/>
</dbReference>
<dbReference type="PRINTS" id="PR00245">
    <property type="entry name" value="OLFACTORYR"/>
</dbReference>
<feature type="transmembrane region" description="Helical" evidence="12">
    <location>
        <begin position="60"/>
        <end position="81"/>
    </location>
</feature>
<feature type="transmembrane region" description="Helical" evidence="12">
    <location>
        <begin position="140"/>
        <end position="158"/>
    </location>
</feature>
<feature type="domain" description="G-protein coupled receptors family 1 profile" evidence="13">
    <location>
        <begin position="211"/>
        <end position="459"/>
    </location>
</feature>
<dbReference type="SMART" id="SM01381">
    <property type="entry name" value="7TM_GPCR_Srsx"/>
    <property type="match status" value="1"/>
</dbReference>
<reference evidence="15" key="1">
    <citation type="submission" date="2025-08" db="UniProtKB">
        <authorList>
            <consortium name="RefSeq"/>
        </authorList>
    </citation>
    <scope>IDENTIFICATION</scope>
    <source>
        <tissue evidence="15">Whole blood</tissue>
    </source>
</reference>
<feature type="transmembrane region" description="Helical" evidence="12">
    <location>
        <begin position="101"/>
        <end position="120"/>
    </location>
</feature>
<feature type="transmembrane region" description="Helical" evidence="12">
    <location>
        <begin position="311"/>
        <end position="334"/>
    </location>
</feature>
<dbReference type="Pfam" id="PF00001">
    <property type="entry name" value="7tm_1"/>
    <property type="match status" value="1"/>
</dbReference>
<dbReference type="STRING" id="29073.ENSUMAP00000001788"/>
<feature type="transmembrane region" description="Helical" evidence="12">
    <location>
        <begin position="230"/>
        <end position="251"/>
    </location>
</feature>
<dbReference type="PRINTS" id="PR00237">
    <property type="entry name" value="GPCRRHODOPSN"/>
</dbReference>
<dbReference type="FunFam" id="1.20.1070.10:FF:000001">
    <property type="entry name" value="Olfactory receptor"/>
    <property type="match status" value="2"/>
</dbReference>
<evidence type="ECO:0000256" key="2">
    <source>
        <dbReference type="ARBA" id="ARBA00004651"/>
    </source>
</evidence>
<dbReference type="GO" id="GO:0004984">
    <property type="term" value="F:olfactory receptor activity"/>
    <property type="evidence" value="ECO:0007669"/>
    <property type="project" value="InterPro"/>
</dbReference>
<keyword evidence="11" id="KW-0807">Transducer</keyword>
<evidence type="ECO:0000256" key="12">
    <source>
        <dbReference type="SAM" id="Phobius"/>
    </source>
</evidence>
<feature type="transmembrane region" description="Helical" evidence="12">
    <location>
        <begin position="271"/>
        <end position="290"/>
    </location>
</feature>
<comment type="function">
    <text evidence="1">Putative odorant or sperm cell receptor.</text>
</comment>
<feature type="transmembrane region" description="Helical" evidence="12">
    <location>
        <begin position="441"/>
        <end position="461"/>
    </location>
</feature>
<keyword evidence="10 15" id="KW-0675">Receptor</keyword>
<evidence type="ECO:0000256" key="6">
    <source>
        <dbReference type="ARBA" id="ARBA00022725"/>
    </source>
</evidence>
<keyword evidence="3" id="KW-1003">Cell membrane</keyword>
<evidence type="ECO:0000256" key="3">
    <source>
        <dbReference type="ARBA" id="ARBA00022475"/>
    </source>
</evidence>
<keyword evidence="8" id="KW-0297">G-protein coupled receptor</keyword>
<keyword evidence="6" id="KW-0552">Olfaction</keyword>
<feature type="transmembrane region" description="Helical" evidence="12">
    <location>
        <begin position="25"/>
        <end position="48"/>
    </location>
</feature>
<dbReference type="GO" id="GO:0004930">
    <property type="term" value="F:G protein-coupled receptor activity"/>
    <property type="evidence" value="ECO:0007669"/>
    <property type="project" value="UniProtKB-KW"/>
</dbReference>
<dbReference type="InterPro" id="IPR000276">
    <property type="entry name" value="GPCR_Rhodpsn"/>
</dbReference>
<dbReference type="GeneID" id="103672059"/>
<keyword evidence="4" id="KW-0716">Sensory transduction</keyword>
<accession>A0A384CWS1</accession>
<dbReference type="PANTHER" id="PTHR26453">
    <property type="entry name" value="OLFACTORY RECEPTOR"/>
    <property type="match status" value="1"/>
</dbReference>
<dbReference type="KEGG" id="umr:103672059"/>
<evidence type="ECO:0000256" key="5">
    <source>
        <dbReference type="ARBA" id="ARBA00022692"/>
    </source>
</evidence>
<dbReference type="PROSITE" id="PS50262">
    <property type="entry name" value="G_PROTEIN_RECEP_F1_2"/>
    <property type="match status" value="2"/>
</dbReference>
<dbReference type="SUPFAM" id="SSF81321">
    <property type="entry name" value="Family A G protein-coupled receptor-like"/>
    <property type="match status" value="2"/>
</dbReference>
<evidence type="ECO:0000313" key="14">
    <source>
        <dbReference type="Proteomes" id="UP000261680"/>
    </source>
</evidence>
<protein>
    <submittedName>
        <fullName evidence="15">Olfactory receptor 10J6</fullName>
    </submittedName>
</protein>